<comment type="caution">
    <text evidence="1">The sequence shown here is derived from an EMBL/GenBank/DDBJ whole genome shotgun (WGS) entry which is preliminary data.</text>
</comment>
<protein>
    <submittedName>
        <fullName evidence="1">Uncharacterized protein</fullName>
    </submittedName>
</protein>
<gene>
    <name evidence="1" type="ORF">H9S92_16690</name>
</gene>
<keyword evidence="2" id="KW-1185">Reference proteome</keyword>
<accession>A0A923PQ97</accession>
<name>A0A923PQ97_9BACT</name>
<dbReference type="Proteomes" id="UP000650081">
    <property type="component" value="Unassembled WGS sequence"/>
</dbReference>
<sequence length="86" mass="9860">MTTVEMRQRCHDMIDQIEDERFLKVLLDLMKSIERNFGDPVIGYEADGTAVKASVAKAQFAEDLSKPEAFMTVEDFEREMETKVIA</sequence>
<reference evidence="1" key="1">
    <citation type="submission" date="2020-08" db="EMBL/GenBank/DDBJ databases">
        <title>Lewinella bacteria from marine environments.</title>
        <authorList>
            <person name="Zhong Y."/>
        </authorList>
    </citation>
    <scope>NUCLEOTIDE SEQUENCE</scope>
    <source>
        <strain evidence="1">KCTC 42187</strain>
    </source>
</reference>
<evidence type="ECO:0000313" key="1">
    <source>
        <dbReference type="EMBL" id="MBC6995806.1"/>
    </source>
</evidence>
<organism evidence="1 2">
    <name type="scientific">Neolewinella lacunae</name>
    <dbReference type="NCBI Taxonomy" id="1517758"/>
    <lineage>
        <taxon>Bacteria</taxon>
        <taxon>Pseudomonadati</taxon>
        <taxon>Bacteroidota</taxon>
        <taxon>Saprospiria</taxon>
        <taxon>Saprospirales</taxon>
        <taxon>Lewinellaceae</taxon>
        <taxon>Neolewinella</taxon>
    </lineage>
</organism>
<dbReference type="AlphaFoldDB" id="A0A923PQ97"/>
<evidence type="ECO:0000313" key="2">
    <source>
        <dbReference type="Proteomes" id="UP000650081"/>
    </source>
</evidence>
<dbReference type="RefSeq" id="WP_187467827.1">
    <property type="nucleotide sequence ID" value="NZ_JACSIT010000141.1"/>
</dbReference>
<dbReference type="EMBL" id="JACSIT010000141">
    <property type="protein sequence ID" value="MBC6995806.1"/>
    <property type="molecule type" value="Genomic_DNA"/>
</dbReference>
<proteinExistence type="predicted"/>